<dbReference type="RefSeq" id="WP_044049222.1">
    <property type="nucleotide sequence ID" value="NZ_CP003984.1"/>
</dbReference>
<keyword evidence="3" id="KW-1185">Reference proteome</keyword>
<evidence type="ECO:0000313" key="2">
    <source>
        <dbReference type="EMBL" id="AII86366.1"/>
    </source>
</evidence>
<reference evidence="2 3" key="1">
    <citation type="journal article" date="2014" name="ISME J.">
        <title>Adaptation of an abundant Roseobacter RCA organism to pelagic systems revealed by genomic and transcriptomic analyses.</title>
        <authorList>
            <person name="Voget S."/>
            <person name="Wemheuer B."/>
            <person name="Brinkhoff T."/>
            <person name="Vollmers J."/>
            <person name="Dietrich S."/>
            <person name="Giebel H.A."/>
            <person name="Beardsley C."/>
            <person name="Sardemann C."/>
            <person name="Bakenhus I."/>
            <person name="Billerbeck S."/>
            <person name="Daniel R."/>
            <person name="Simon M."/>
        </authorList>
    </citation>
    <scope>NUCLEOTIDE SEQUENCE [LARGE SCALE GENOMIC DNA]</scope>
    <source>
        <strain evidence="2 3">RCA23</strain>
    </source>
</reference>
<sequence>MEIDKSLDEAAALISKCWDLRNNPNDLGVCRVQIQTLVSDIIEQSQIERGAFPVTEQVIQKLAELVRKFDELEAKLDNHKSAIDAVISNAVQSDRK</sequence>
<dbReference type="KEGG" id="ptp:RCA23_c08100"/>
<name>A0AAN0VHR3_9RHOB</name>
<evidence type="ECO:0000313" key="3">
    <source>
        <dbReference type="Proteomes" id="UP000028680"/>
    </source>
</evidence>
<accession>A0AAN0VHR3</accession>
<dbReference type="AlphaFoldDB" id="A0AAN0VHR3"/>
<organism evidence="2 3">
    <name type="scientific">Planktomarina temperata RCA23</name>
    <dbReference type="NCBI Taxonomy" id="666509"/>
    <lineage>
        <taxon>Bacteria</taxon>
        <taxon>Pseudomonadati</taxon>
        <taxon>Pseudomonadota</taxon>
        <taxon>Alphaproteobacteria</taxon>
        <taxon>Rhodobacterales</taxon>
        <taxon>Paracoccaceae</taxon>
        <taxon>Planktomarina</taxon>
    </lineage>
</organism>
<evidence type="ECO:0000256" key="1">
    <source>
        <dbReference type="SAM" id="Coils"/>
    </source>
</evidence>
<keyword evidence="1" id="KW-0175">Coiled coil</keyword>
<protein>
    <submittedName>
        <fullName evidence="2">Uncharacterized protein</fullName>
    </submittedName>
</protein>
<feature type="coiled-coil region" evidence="1">
    <location>
        <begin position="55"/>
        <end position="89"/>
    </location>
</feature>
<dbReference type="Proteomes" id="UP000028680">
    <property type="component" value="Chromosome"/>
</dbReference>
<dbReference type="EMBL" id="CP003984">
    <property type="protein sequence ID" value="AII86366.1"/>
    <property type="molecule type" value="Genomic_DNA"/>
</dbReference>
<proteinExistence type="predicted"/>
<gene>
    <name evidence="2" type="ORF">RCA23_c08100</name>
</gene>